<feature type="domain" description="CNH" evidence="6">
    <location>
        <begin position="1371"/>
        <end position="1683"/>
    </location>
</feature>
<dbReference type="InterPro" id="IPR001849">
    <property type="entry name" value="PH_domain"/>
</dbReference>
<dbReference type="SUPFAM" id="SSF48065">
    <property type="entry name" value="DBL homology domain (DH-domain)"/>
    <property type="match status" value="2"/>
</dbReference>
<evidence type="ECO:0000256" key="1">
    <source>
        <dbReference type="ARBA" id="ARBA00022553"/>
    </source>
</evidence>
<comment type="caution">
    <text evidence="7">The sequence shown here is derived from an EMBL/GenBank/DDBJ whole genome shotgun (WGS) entry which is preliminary data.</text>
</comment>
<feature type="compositionally biased region" description="Low complexity" evidence="3">
    <location>
        <begin position="250"/>
        <end position="271"/>
    </location>
</feature>
<feature type="compositionally biased region" description="Polar residues" evidence="3">
    <location>
        <begin position="272"/>
        <end position="284"/>
    </location>
</feature>
<feature type="domain" description="DH" evidence="5">
    <location>
        <begin position="711"/>
        <end position="897"/>
    </location>
</feature>
<dbReference type="CDD" id="cd00160">
    <property type="entry name" value="RhoGEF"/>
    <property type="match status" value="1"/>
</dbReference>
<feature type="compositionally biased region" description="Polar residues" evidence="3">
    <location>
        <begin position="470"/>
        <end position="488"/>
    </location>
</feature>
<keyword evidence="8" id="KW-1185">Reference proteome</keyword>
<dbReference type="OrthoDB" id="2272012at2759"/>
<dbReference type="PANTHER" id="PTHR46572:SF1">
    <property type="entry name" value="RHO1 GUANINE NUCLEOTIDE EXCHANGE FACTOR TUS1"/>
    <property type="match status" value="1"/>
</dbReference>
<feature type="domain" description="PH" evidence="4">
    <location>
        <begin position="1172"/>
        <end position="1315"/>
    </location>
</feature>
<dbReference type="SMART" id="SM00036">
    <property type="entry name" value="CNH"/>
    <property type="match status" value="1"/>
</dbReference>
<feature type="compositionally biased region" description="Pro residues" evidence="3">
    <location>
        <begin position="181"/>
        <end position="198"/>
    </location>
</feature>
<dbReference type="Pfam" id="PF00780">
    <property type="entry name" value="CNH"/>
    <property type="match status" value="1"/>
</dbReference>
<dbReference type="InterPro" id="IPR052233">
    <property type="entry name" value="Rho-type_GEFs"/>
</dbReference>
<dbReference type="Pfam" id="PF15405">
    <property type="entry name" value="PH_5"/>
    <property type="match status" value="1"/>
</dbReference>
<dbReference type="GO" id="GO:0005085">
    <property type="term" value="F:guanyl-nucleotide exchange factor activity"/>
    <property type="evidence" value="ECO:0007669"/>
    <property type="project" value="UniProtKB-KW"/>
</dbReference>
<evidence type="ECO:0000313" key="7">
    <source>
        <dbReference type="EMBL" id="ORY23354.1"/>
    </source>
</evidence>
<accession>A0A1Y2ALH2</accession>
<feature type="region of interest" description="Disordered" evidence="3">
    <location>
        <begin position="404"/>
        <end position="516"/>
    </location>
</feature>
<dbReference type="SMART" id="SM00325">
    <property type="entry name" value="RhoGEF"/>
    <property type="match status" value="2"/>
</dbReference>
<sequence length="1794" mass="200066">MAEQPPPSSSSSWQRPPSSPVSPNPAYSSGYPSSLPPTSASMTSSPSRRSYTGGPAIPNRLPVGYAEAAYANGSYSGHQRVSSGGPGEFGAGGAYGGVQSASRRQLPSQPPDGSYSYPASPSSGSHSSSRRFLPTPPSIPSSASYPEAPPPPPRPTGPRALPTLPPTIPRSTSGRFNGDAPAPPPRPLPEPTSFPPSSQPKTSLSPPLPSVTVPLSRHTSDRFQNPGNTLHDSPITLQSGSSNYFNPGPSRVSSLTQSSSASFSRSTTSMSNATTDETLPSSHELSNEENDSWKAVLQRFDEREEAGGSGTAVTLRPPSSPGAALEIDGRGTPTPRNPFLDPTSIGSLSIEPRNRVASDGSSRTYDPSLPLTPRLTPRAELNHRPAYIDTPGSSASIEFPVPTPHTGYRPAAEGSDTRYSSTSDLNGAIRASPADNRDNIPQRHTSVTSSLHPTSISSSARRSYELSPSWGEQSQTPAHWVQTKLQIHQSHRADFDEEASYRQGTEEEEEEWDEEEEPEVEAIRFFQPAFLSEAAVQLSLRVERRRQTKAGIAWVGSFTGRDIVTSIQSFLPPFTRTGPSDRRFALITAQSLQNQLWFVEVDWDIKPLRDSSEDVFRFMGEMEGMGATTDSGMTSELPSGLMTMATKCYSPSCTGDHRCYSPRCPYKVSPDSFLGRLAPTPVQKPSVNKEDDWQESVDPLVLRDLTPEQINRQTIIRQAIQSEVQYEADLAALRKLFIDGLRGADPPIISPPFRCEIFIQEVFGNITELHEACRRLIDHFAIRERESPQRPLLLSVGDIFLQAAADFRMIYPDYTGNLPNAENVLRKETEENPEFRLYCERIVRENDRRRDIKHLLARPSTQLQRYPAVLEAILNATSPDDPDRDFLVEALSSIQNLSAISQLKLFHASKGRGPAGKMQWFDLVPEELRKGMEKKEQKRQMHIWELIQGEMEYVADLQTIDELFVHTIRDPPVKNIIERPRIEIFLDDAFHNYRSLLDVHSRLLENLQHRQLEQHPNFGMVSDLILDAALNWQDAYMEYVTHYPIAKAKVQEEATRNKAFGDFLDACLKDPRSNRQDIYHFIYRPIPRLLRYNLLLTDILSALKAVGPKDHPDLETIPQIIELIGDLGKATQKGVAVNEAKVELWDFQSSLSPGRLGSRVIKDLDLLNPMRELIHRGKVFRQPEGAMSSSWVELTVLLFDNYLVLTKPERQSKSSRREGGQTRYIVNRRPIPLELLSLGNFSDPARNRNNRIFSVGTSHDQDSANPDTTSGDSRTVWPFSISFIGQGQLGGQYTLWTDSHAARAEWQEKLLHAKVLRSEVNDANRVFELTPLSEGTFWMAPGYGVTVKQEEFYTGRVTCSCPFRKYIPFSPSTARCLSRIGTTDGRKLVAVGCEEGVWIGVRGEKFTLRKVLHDKKVTGIAVLEEFGIFMILADKVLWAYELELLVPTSQTLQPRKVTAQRISQQGGGVMWFSVGQLRGRTLVIFMRRKGIDSLFRVLEPVLGRTADDARQRRPFGGFLQPRSDWFRLFKDFFIPVDAMAVHFLKHKIAIVCTKQFEIMDLTDLKGGTIPIFDPAKIRDRPLLAELQRKVEGAKPLGMFRSTETEFLLCYDSFGMYVDRHGEPNRDCQAIEWEGRPDSVAFHPPYVLLVSAPFVEVRHIDNAKLLQIYTGSDIRLTWDGTGGMAKPVDDNPGPNGYGDETSSQEPRIHICQRPETQTRPRGITQGIGQHVFELTPTLALNNPLLNPVHTHDSNYFPPAPPMINRASSVITNTSDGYSYNGGLNGFTPASERSWN</sequence>
<feature type="region of interest" description="Disordered" evidence="3">
    <location>
        <begin position="1"/>
        <end position="60"/>
    </location>
</feature>
<dbReference type="Pfam" id="PF00621">
    <property type="entry name" value="RhoGEF"/>
    <property type="match status" value="2"/>
</dbReference>
<reference evidence="7 8" key="1">
    <citation type="submission" date="2016-07" db="EMBL/GenBank/DDBJ databases">
        <title>Pervasive Adenine N6-methylation of Active Genes in Fungi.</title>
        <authorList>
            <consortium name="DOE Joint Genome Institute"/>
            <person name="Mondo S.J."/>
            <person name="Dannebaum R.O."/>
            <person name="Kuo R.C."/>
            <person name="Labutti K."/>
            <person name="Haridas S."/>
            <person name="Kuo A."/>
            <person name="Salamov A."/>
            <person name="Ahrendt S.R."/>
            <person name="Lipzen A."/>
            <person name="Sullivan W."/>
            <person name="Andreopoulos W.B."/>
            <person name="Clum A."/>
            <person name="Lindquist E."/>
            <person name="Daum C."/>
            <person name="Ramamoorthy G.K."/>
            <person name="Gryganskyi A."/>
            <person name="Culley D."/>
            <person name="Magnuson J.K."/>
            <person name="James T.Y."/>
            <person name="O'Malley M.A."/>
            <person name="Stajich J.E."/>
            <person name="Spatafora J.W."/>
            <person name="Visel A."/>
            <person name="Grigoriev I.V."/>
        </authorList>
    </citation>
    <scope>NUCLEOTIDE SEQUENCE [LARGE SCALE GENOMIC DNA]</scope>
    <source>
        <strain evidence="7 8">68-887.2</strain>
    </source>
</reference>
<feature type="compositionally biased region" description="Gly residues" evidence="3">
    <location>
        <begin position="84"/>
        <end position="96"/>
    </location>
</feature>
<dbReference type="InterPro" id="IPR011993">
    <property type="entry name" value="PH-like_dom_sf"/>
</dbReference>
<dbReference type="Proteomes" id="UP000193986">
    <property type="component" value="Unassembled WGS sequence"/>
</dbReference>
<gene>
    <name evidence="7" type="ORF">BCR39DRAFT_549382</name>
</gene>
<evidence type="ECO:0000256" key="2">
    <source>
        <dbReference type="ARBA" id="ARBA00022658"/>
    </source>
</evidence>
<feature type="compositionally biased region" description="Polar residues" evidence="3">
    <location>
        <begin position="222"/>
        <end position="245"/>
    </location>
</feature>
<dbReference type="InParanoid" id="A0A1Y2ALH2"/>
<evidence type="ECO:0000313" key="8">
    <source>
        <dbReference type="Proteomes" id="UP000193986"/>
    </source>
</evidence>
<evidence type="ECO:0000259" key="5">
    <source>
        <dbReference type="PROSITE" id="PS50010"/>
    </source>
</evidence>
<dbReference type="InterPro" id="IPR001180">
    <property type="entry name" value="CNH_dom"/>
</dbReference>
<feature type="compositionally biased region" description="Pro residues" evidence="3">
    <location>
        <begin position="147"/>
        <end position="156"/>
    </location>
</feature>
<evidence type="ECO:0000259" key="4">
    <source>
        <dbReference type="PROSITE" id="PS50003"/>
    </source>
</evidence>
<dbReference type="EMBL" id="MCFC01000080">
    <property type="protein sequence ID" value="ORY23354.1"/>
    <property type="molecule type" value="Genomic_DNA"/>
</dbReference>
<organism evidence="7 8">
    <name type="scientific">Naematelia encephala</name>
    <dbReference type="NCBI Taxonomy" id="71784"/>
    <lineage>
        <taxon>Eukaryota</taxon>
        <taxon>Fungi</taxon>
        <taxon>Dikarya</taxon>
        <taxon>Basidiomycota</taxon>
        <taxon>Agaricomycotina</taxon>
        <taxon>Tremellomycetes</taxon>
        <taxon>Tremellales</taxon>
        <taxon>Naemateliaceae</taxon>
        <taxon>Naematelia</taxon>
    </lineage>
</organism>
<feature type="compositionally biased region" description="Low complexity" evidence="3">
    <location>
        <begin position="446"/>
        <end position="459"/>
    </location>
</feature>
<dbReference type="PANTHER" id="PTHR46572">
    <property type="entry name" value="RHO1 GDP-GTP EXCHANGE PROTEIN 1-RELATED"/>
    <property type="match status" value="1"/>
</dbReference>
<protein>
    <submittedName>
        <fullName evidence="7">CNH domain-domain-containing protein</fullName>
    </submittedName>
</protein>
<dbReference type="InterPro" id="IPR035899">
    <property type="entry name" value="DBL_dom_sf"/>
</dbReference>
<keyword evidence="1" id="KW-0597">Phosphoprotein</keyword>
<dbReference type="PROSITE" id="PS50219">
    <property type="entry name" value="CNH"/>
    <property type="match status" value="1"/>
</dbReference>
<dbReference type="PROSITE" id="PS50010">
    <property type="entry name" value="DH_2"/>
    <property type="match status" value="2"/>
</dbReference>
<dbReference type="SUPFAM" id="SSF50729">
    <property type="entry name" value="PH domain-like"/>
    <property type="match status" value="1"/>
</dbReference>
<feature type="compositionally biased region" description="Acidic residues" evidence="3">
    <location>
        <begin position="506"/>
        <end position="516"/>
    </location>
</feature>
<dbReference type="PROSITE" id="PS50003">
    <property type="entry name" value="PH_DOMAIN"/>
    <property type="match status" value="1"/>
</dbReference>
<feature type="domain" description="DH" evidence="5">
    <location>
        <begin position="938"/>
        <end position="1134"/>
    </location>
</feature>
<feature type="compositionally biased region" description="Low complexity" evidence="3">
    <location>
        <begin position="199"/>
        <end position="216"/>
    </location>
</feature>
<feature type="region of interest" description="Disordered" evidence="3">
    <location>
        <begin position="74"/>
        <end position="375"/>
    </location>
</feature>
<proteinExistence type="predicted"/>
<keyword evidence="2" id="KW-0344">Guanine-nucleotide releasing factor</keyword>
<name>A0A1Y2ALH2_9TREE</name>
<feature type="compositionally biased region" description="Low complexity" evidence="3">
    <location>
        <begin position="111"/>
        <end position="127"/>
    </location>
</feature>
<feature type="compositionally biased region" description="Low complexity" evidence="3">
    <location>
        <begin position="32"/>
        <end position="50"/>
    </location>
</feature>
<evidence type="ECO:0000259" key="6">
    <source>
        <dbReference type="PROSITE" id="PS50219"/>
    </source>
</evidence>
<dbReference type="InterPro" id="IPR000219">
    <property type="entry name" value="DH_dom"/>
</dbReference>
<dbReference type="Gene3D" id="1.20.900.10">
    <property type="entry name" value="Dbl homology (DH) domain"/>
    <property type="match status" value="2"/>
</dbReference>
<dbReference type="InterPro" id="IPR041675">
    <property type="entry name" value="PH_5"/>
</dbReference>
<dbReference type="STRING" id="71784.A0A1Y2ALH2"/>
<dbReference type="Gene3D" id="2.30.29.30">
    <property type="entry name" value="Pleckstrin-homology domain (PH domain)/Phosphotyrosine-binding domain (PTB)"/>
    <property type="match status" value="1"/>
</dbReference>
<evidence type="ECO:0000256" key="3">
    <source>
        <dbReference type="SAM" id="MobiDB-lite"/>
    </source>
</evidence>